<keyword evidence="6" id="KW-1185">Reference proteome</keyword>
<organism evidence="5 6">
    <name type="scientific">Mesorhizobium dulcispinae</name>
    <dbReference type="NCBI Taxonomy" id="3072316"/>
    <lineage>
        <taxon>Bacteria</taxon>
        <taxon>Pseudomonadati</taxon>
        <taxon>Pseudomonadota</taxon>
        <taxon>Alphaproteobacteria</taxon>
        <taxon>Hyphomicrobiales</taxon>
        <taxon>Phyllobacteriaceae</taxon>
        <taxon>Mesorhizobium</taxon>
    </lineage>
</organism>
<name>A0ABU4XAQ0_9HYPH</name>
<sequence>MQVDPKGAIDTFSFVIHLDPYNADAYYNRSIAEALLGNFDLAVGDCRRAVELDPKRTGTCWEYLPGEHGKPAVAQPSRDPATARTLLERAQMRLSKYGVDGALLDFDKAISLDPKNADAYFGRSRARMLKGDRAGAAADCRHAIELDLKRTGSCSEQLAGDEGNPATVPDLEQSKPATAAAKPQTVRPNLTATDDTLAAKSLETKDPKALELILGGDA</sequence>
<gene>
    <name evidence="5" type="ORF">RFM27_07275</name>
</gene>
<dbReference type="PROSITE" id="PS50005">
    <property type="entry name" value="TPR"/>
    <property type="match status" value="2"/>
</dbReference>
<proteinExistence type="predicted"/>
<dbReference type="Pfam" id="PF13432">
    <property type="entry name" value="TPR_16"/>
    <property type="match status" value="1"/>
</dbReference>
<keyword evidence="1" id="KW-0677">Repeat</keyword>
<comment type="caution">
    <text evidence="5">The sequence shown here is derived from an EMBL/GenBank/DDBJ whole genome shotgun (WGS) entry which is preliminary data.</text>
</comment>
<feature type="region of interest" description="Disordered" evidence="4">
    <location>
        <begin position="155"/>
        <end position="199"/>
    </location>
</feature>
<dbReference type="PANTHER" id="PTHR44858:SF1">
    <property type="entry name" value="UDP-N-ACETYLGLUCOSAMINE--PEPTIDE N-ACETYLGLUCOSAMINYLTRANSFERASE SPINDLY-RELATED"/>
    <property type="match status" value="1"/>
</dbReference>
<dbReference type="Proteomes" id="UP001271780">
    <property type="component" value="Unassembled WGS sequence"/>
</dbReference>
<feature type="repeat" description="TPR" evidence="3">
    <location>
        <begin position="83"/>
        <end position="116"/>
    </location>
</feature>
<evidence type="ECO:0000313" key="5">
    <source>
        <dbReference type="EMBL" id="MDX8471866.1"/>
    </source>
</evidence>
<dbReference type="InterPro" id="IPR011990">
    <property type="entry name" value="TPR-like_helical_dom_sf"/>
</dbReference>
<dbReference type="PANTHER" id="PTHR44858">
    <property type="entry name" value="TETRATRICOPEPTIDE REPEAT PROTEIN 6"/>
    <property type="match status" value="1"/>
</dbReference>
<keyword evidence="2 3" id="KW-0802">TPR repeat</keyword>
<dbReference type="Pfam" id="PF07719">
    <property type="entry name" value="TPR_2"/>
    <property type="match status" value="1"/>
</dbReference>
<evidence type="ECO:0000313" key="6">
    <source>
        <dbReference type="Proteomes" id="UP001271780"/>
    </source>
</evidence>
<dbReference type="InterPro" id="IPR050498">
    <property type="entry name" value="Ycf3"/>
</dbReference>
<feature type="repeat" description="TPR" evidence="3">
    <location>
        <begin position="23"/>
        <end position="56"/>
    </location>
</feature>
<evidence type="ECO:0000256" key="4">
    <source>
        <dbReference type="SAM" id="MobiDB-lite"/>
    </source>
</evidence>
<dbReference type="SUPFAM" id="SSF48452">
    <property type="entry name" value="TPR-like"/>
    <property type="match status" value="1"/>
</dbReference>
<accession>A0ABU4XAQ0</accession>
<protein>
    <submittedName>
        <fullName evidence="5">Tetratricopeptide repeat protein</fullName>
    </submittedName>
</protein>
<evidence type="ECO:0000256" key="2">
    <source>
        <dbReference type="ARBA" id="ARBA00022803"/>
    </source>
</evidence>
<dbReference type="EMBL" id="JAVIIZ010000003">
    <property type="protein sequence ID" value="MDX8471866.1"/>
    <property type="molecule type" value="Genomic_DNA"/>
</dbReference>
<evidence type="ECO:0000256" key="1">
    <source>
        <dbReference type="ARBA" id="ARBA00022737"/>
    </source>
</evidence>
<reference evidence="5 6" key="1">
    <citation type="submission" date="2023-08" db="EMBL/GenBank/DDBJ databases">
        <title>Implementing the SeqCode for naming new Mesorhizobium species isolated from Vachellia karroo root nodules.</title>
        <authorList>
            <person name="Van Lill M."/>
        </authorList>
    </citation>
    <scope>NUCLEOTIDE SEQUENCE [LARGE SCALE GENOMIC DNA]</scope>
    <source>
        <strain evidence="5 6">VK23A</strain>
    </source>
</reference>
<dbReference type="SMART" id="SM00028">
    <property type="entry name" value="TPR"/>
    <property type="match status" value="3"/>
</dbReference>
<evidence type="ECO:0000256" key="3">
    <source>
        <dbReference type="PROSITE-ProRule" id="PRU00339"/>
    </source>
</evidence>
<dbReference type="InterPro" id="IPR019734">
    <property type="entry name" value="TPR_rpt"/>
</dbReference>
<dbReference type="InterPro" id="IPR013105">
    <property type="entry name" value="TPR_2"/>
</dbReference>
<dbReference type="Gene3D" id="1.25.40.10">
    <property type="entry name" value="Tetratricopeptide repeat domain"/>
    <property type="match status" value="2"/>
</dbReference>